<dbReference type="SMART" id="SM00532">
    <property type="entry name" value="LIGANc"/>
    <property type="match status" value="1"/>
</dbReference>
<keyword evidence="10 14" id="KW-0520">NAD</keyword>
<keyword evidence="11 14" id="KW-0234">DNA repair</keyword>
<feature type="binding site" evidence="14">
    <location>
        <begin position="84"/>
        <end position="85"/>
    </location>
    <ligand>
        <name>NAD(+)</name>
        <dbReference type="ChEBI" id="CHEBI:57540"/>
    </ligand>
</feature>
<dbReference type="SUPFAM" id="SSF47781">
    <property type="entry name" value="RuvA domain 2-like"/>
    <property type="match status" value="1"/>
</dbReference>
<dbReference type="FunFam" id="2.40.50.140:FF:000012">
    <property type="entry name" value="DNA ligase"/>
    <property type="match status" value="1"/>
</dbReference>
<dbReference type="InterPro" id="IPR013840">
    <property type="entry name" value="DNAligase_N"/>
</dbReference>
<keyword evidence="7 14" id="KW-0227">DNA damage</keyword>
<dbReference type="Pfam" id="PF01653">
    <property type="entry name" value="DNA_ligase_aden"/>
    <property type="match status" value="1"/>
</dbReference>
<feature type="binding site" evidence="14">
    <location>
        <position position="417"/>
    </location>
    <ligand>
        <name>Zn(2+)</name>
        <dbReference type="ChEBI" id="CHEBI:29105"/>
    </ligand>
</feature>
<dbReference type="Gene3D" id="1.10.287.610">
    <property type="entry name" value="Helix hairpin bin"/>
    <property type="match status" value="1"/>
</dbReference>
<feature type="binding site" evidence="14">
    <location>
        <position position="441"/>
    </location>
    <ligand>
        <name>Zn(2+)</name>
        <dbReference type="ChEBI" id="CHEBI:29105"/>
    </ligand>
</feature>
<dbReference type="Pfam" id="PF03119">
    <property type="entry name" value="DNA_ligase_ZBD"/>
    <property type="match status" value="1"/>
</dbReference>
<dbReference type="PROSITE" id="PS01055">
    <property type="entry name" value="DNA_LIGASE_N1"/>
    <property type="match status" value="1"/>
</dbReference>
<organism evidence="17 18">
    <name type="scientific">Thiohalocapsa marina</name>
    <dbReference type="NCBI Taxonomy" id="424902"/>
    <lineage>
        <taxon>Bacteria</taxon>
        <taxon>Pseudomonadati</taxon>
        <taxon>Pseudomonadota</taxon>
        <taxon>Gammaproteobacteria</taxon>
        <taxon>Chromatiales</taxon>
        <taxon>Chromatiaceae</taxon>
        <taxon>Thiohalocapsa</taxon>
    </lineage>
</organism>
<dbReference type="InterPro" id="IPR012340">
    <property type="entry name" value="NA-bd_OB-fold"/>
</dbReference>
<keyword evidence="6 14" id="KW-0479">Metal-binding</keyword>
<evidence type="ECO:0000256" key="12">
    <source>
        <dbReference type="ARBA" id="ARBA00034005"/>
    </source>
</evidence>
<feature type="binding site" evidence="14">
    <location>
        <position position="299"/>
    </location>
    <ligand>
        <name>NAD(+)</name>
        <dbReference type="ChEBI" id="CHEBI:57540"/>
    </ligand>
</feature>
<dbReference type="SUPFAM" id="SSF50249">
    <property type="entry name" value="Nucleic acid-binding proteins"/>
    <property type="match status" value="1"/>
</dbReference>
<dbReference type="InterPro" id="IPR004150">
    <property type="entry name" value="NAD_DNA_ligase_OB"/>
</dbReference>
<keyword evidence="4 14" id="KW-0436">Ligase</keyword>
<evidence type="ECO:0000256" key="15">
    <source>
        <dbReference type="RuleBase" id="RU000618"/>
    </source>
</evidence>
<evidence type="ECO:0000256" key="10">
    <source>
        <dbReference type="ARBA" id="ARBA00023027"/>
    </source>
</evidence>
<sequence>MTAPADASRRAEALRRELTHHNYRYYVLDDPEIPDAEYDRLFRELQALEQAHPELRTPDSPTQRVGAEPLSAFAEVAHRRPMLSLANALNEDEMRDFDRRVRESLGLEQVVYSAEPKLDGLAISMVYEQGVLVQAATRGDGHRGEDVTAQVRTIRCVPLRLRTADGEAPPELLDVRGEAFLSHASFEAVNAEARRSDGKVFANPRNAAAGSLRQLDPKVTASRRLSLFCYGIGLVDAALAETDAFASHTDSLRRLAAWGLPVSPEQRRLVGVEACIAYHRDMGRRRDGLDYDIDGVVLKVDGRQQQERLGFVSRAPRWAIAYKFPAQEELTRVQAVEFQVGRTGAVTPVARLEPVSVGGVTVSNATLHNMDEVARKDVRVGDTVFVRRAGDVIPEVVRVLPERRPPGAAPVQLPRQCPVCGSDVVRAEGEAVARCSGGLVCAAQRREAIKHFASRRAMDIEGLGDKLVEQLVERDLVHDPSDLYRLDLNTLADLERMGRKSAQNLLDALQRSRHTTLARFIHALGIREVGETTAAALASHFGDLSPLLSASEAELVEAGVPGIGPIVAAHLASFFAQPHNRAVIERLLDPDLGGIHWDSPAPSASADTEARPLAGQTVVITGTLSRPRDQVKAQLQALGAKVTGSVSSKTDFVVAGSDAGSKLDKAQALGVRILDEDGLEQLLR</sequence>
<dbReference type="PROSITE" id="PS01056">
    <property type="entry name" value="DNA_LIGASE_N2"/>
    <property type="match status" value="1"/>
</dbReference>
<dbReference type="Pfam" id="PF03120">
    <property type="entry name" value="OB_DNA_ligase"/>
    <property type="match status" value="1"/>
</dbReference>
<feature type="binding site" evidence="14">
    <location>
        <position position="115"/>
    </location>
    <ligand>
        <name>NAD(+)</name>
        <dbReference type="ChEBI" id="CHEBI:57540"/>
    </ligand>
</feature>
<evidence type="ECO:0000256" key="11">
    <source>
        <dbReference type="ARBA" id="ARBA00023204"/>
    </source>
</evidence>
<evidence type="ECO:0000256" key="3">
    <source>
        <dbReference type="ARBA" id="ARBA00013308"/>
    </source>
</evidence>
<dbReference type="AlphaFoldDB" id="A0A5M8FS64"/>
<dbReference type="PROSITE" id="PS50172">
    <property type="entry name" value="BRCT"/>
    <property type="match status" value="1"/>
</dbReference>
<evidence type="ECO:0000256" key="7">
    <source>
        <dbReference type="ARBA" id="ARBA00022763"/>
    </source>
</evidence>
<dbReference type="PANTHER" id="PTHR23389:SF9">
    <property type="entry name" value="DNA LIGASE"/>
    <property type="match status" value="1"/>
</dbReference>
<evidence type="ECO:0000256" key="6">
    <source>
        <dbReference type="ARBA" id="ARBA00022723"/>
    </source>
</evidence>
<dbReference type="Gene3D" id="6.20.10.30">
    <property type="match status" value="1"/>
</dbReference>
<dbReference type="SUPFAM" id="SSF56091">
    <property type="entry name" value="DNA ligase/mRNA capping enzyme, catalytic domain"/>
    <property type="match status" value="1"/>
</dbReference>
<dbReference type="Pfam" id="PF14520">
    <property type="entry name" value="HHH_5"/>
    <property type="match status" value="1"/>
</dbReference>
<evidence type="ECO:0000256" key="8">
    <source>
        <dbReference type="ARBA" id="ARBA00022833"/>
    </source>
</evidence>
<evidence type="ECO:0000256" key="4">
    <source>
        <dbReference type="ARBA" id="ARBA00022598"/>
    </source>
</evidence>
<evidence type="ECO:0000259" key="16">
    <source>
        <dbReference type="PROSITE" id="PS50172"/>
    </source>
</evidence>
<dbReference type="HAMAP" id="MF_01588">
    <property type="entry name" value="DNA_ligase_A"/>
    <property type="match status" value="1"/>
</dbReference>
<dbReference type="PANTHER" id="PTHR23389">
    <property type="entry name" value="CHROMOSOME TRANSMISSION FIDELITY FACTOR 18"/>
    <property type="match status" value="1"/>
</dbReference>
<comment type="function">
    <text evidence="1 14">DNA ligase that catalyzes the formation of phosphodiester linkages between 5'-phosphoryl and 3'-hydroxyl groups in double-stranded DNA using NAD as a coenzyme and as the energy source for the reaction. It is essential for DNA replication and repair of damaged DNA.</text>
</comment>
<dbReference type="NCBIfam" id="TIGR00575">
    <property type="entry name" value="dnlj"/>
    <property type="match status" value="1"/>
</dbReference>
<dbReference type="FunFam" id="3.30.470.30:FF:000001">
    <property type="entry name" value="DNA ligase"/>
    <property type="match status" value="1"/>
</dbReference>
<evidence type="ECO:0000256" key="14">
    <source>
        <dbReference type="HAMAP-Rule" id="MF_01588"/>
    </source>
</evidence>
<dbReference type="Gene3D" id="2.40.50.140">
    <property type="entry name" value="Nucleic acid-binding proteins"/>
    <property type="match status" value="1"/>
</dbReference>
<dbReference type="InterPro" id="IPR010994">
    <property type="entry name" value="RuvA_2-like"/>
</dbReference>
<dbReference type="InterPro" id="IPR013839">
    <property type="entry name" value="DNAligase_adenylation"/>
</dbReference>
<keyword evidence="9 14" id="KW-0460">Magnesium</keyword>
<dbReference type="InterPro" id="IPR036420">
    <property type="entry name" value="BRCT_dom_sf"/>
</dbReference>
<dbReference type="SMART" id="SM00292">
    <property type="entry name" value="BRCT"/>
    <property type="match status" value="1"/>
</dbReference>
<comment type="cofactor">
    <cofactor evidence="14">
        <name>Mg(2+)</name>
        <dbReference type="ChEBI" id="CHEBI:18420"/>
    </cofactor>
    <cofactor evidence="14">
        <name>Mn(2+)</name>
        <dbReference type="ChEBI" id="CHEBI:29035"/>
    </cofactor>
</comment>
<evidence type="ECO:0000256" key="1">
    <source>
        <dbReference type="ARBA" id="ARBA00004067"/>
    </source>
</evidence>
<evidence type="ECO:0000256" key="9">
    <source>
        <dbReference type="ARBA" id="ARBA00022842"/>
    </source>
</evidence>
<keyword evidence="8 14" id="KW-0862">Zinc</keyword>
<dbReference type="SUPFAM" id="SSF52113">
    <property type="entry name" value="BRCT domain"/>
    <property type="match status" value="1"/>
</dbReference>
<feature type="binding site" evidence="14">
    <location>
        <begin position="35"/>
        <end position="39"/>
    </location>
    <ligand>
        <name>NAD(+)</name>
        <dbReference type="ChEBI" id="CHEBI:57540"/>
    </ligand>
</feature>
<dbReference type="EC" id="6.5.1.2" evidence="2 14"/>
<reference evidence="17 18" key="1">
    <citation type="submission" date="2019-09" db="EMBL/GenBank/DDBJ databases">
        <title>Whole-genome sequence of the purple sulfur bacterium Thiohalocapsa marina DSM 19078.</title>
        <authorList>
            <person name="Kyndt J.A."/>
            <person name="Meyer T.E."/>
        </authorList>
    </citation>
    <scope>NUCLEOTIDE SEQUENCE [LARGE SCALE GENOMIC DNA]</scope>
    <source>
        <strain evidence="17 18">DSM 19078</strain>
    </source>
</reference>
<evidence type="ECO:0000256" key="2">
    <source>
        <dbReference type="ARBA" id="ARBA00012722"/>
    </source>
</evidence>
<protein>
    <recommendedName>
        <fullName evidence="3 14">DNA ligase</fullName>
        <ecNumber evidence="2 14">6.5.1.2</ecNumber>
    </recommendedName>
    <alternativeName>
        <fullName evidence="14">Polydeoxyribonucleotide synthase [NAD(+)]</fullName>
    </alternativeName>
</protein>
<keyword evidence="18" id="KW-1185">Reference proteome</keyword>
<dbReference type="FunFam" id="1.10.287.610:FF:000002">
    <property type="entry name" value="DNA ligase"/>
    <property type="match status" value="1"/>
</dbReference>
<dbReference type="GO" id="GO:0046872">
    <property type="term" value="F:metal ion binding"/>
    <property type="evidence" value="ECO:0007669"/>
    <property type="project" value="UniProtKB-KW"/>
</dbReference>
<dbReference type="NCBIfam" id="NF005932">
    <property type="entry name" value="PRK07956.1"/>
    <property type="match status" value="1"/>
</dbReference>
<dbReference type="GO" id="GO:0003677">
    <property type="term" value="F:DNA binding"/>
    <property type="evidence" value="ECO:0007669"/>
    <property type="project" value="InterPro"/>
</dbReference>
<dbReference type="InterPro" id="IPR003583">
    <property type="entry name" value="Hlx-hairpin-Hlx_DNA-bd_motif"/>
</dbReference>
<dbReference type="InterPro" id="IPR001357">
    <property type="entry name" value="BRCT_dom"/>
</dbReference>
<comment type="similarity">
    <text evidence="13 14">Belongs to the NAD-dependent DNA ligase family. LigA subfamily.</text>
</comment>
<dbReference type="InterPro" id="IPR033136">
    <property type="entry name" value="DNA_ligase_CS"/>
</dbReference>
<dbReference type="FunFam" id="3.40.50.10190:FF:000054">
    <property type="entry name" value="DNA ligase"/>
    <property type="match status" value="1"/>
</dbReference>
<feature type="domain" description="BRCT" evidence="16">
    <location>
        <begin position="608"/>
        <end position="684"/>
    </location>
</feature>
<dbReference type="SMART" id="SM00278">
    <property type="entry name" value="HhH1"/>
    <property type="match status" value="4"/>
</dbReference>
<feature type="binding site" evidence="14">
    <location>
        <position position="420"/>
    </location>
    <ligand>
        <name>Zn(2+)</name>
        <dbReference type="ChEBI" id="CHEBI:29105"/>
    </ligand>
</feature>
<dbReference type="PIRSF" id="PIRSF001604">
    <property type="entry name" value="LigA"/>
    <property type="match status" value="1"/>
</dbReference>
<dbReference type="InterPro" id="IPR004149">
    <property type="entry name" value="Znf_DNAligase_C4"/>
</dbReference>
<evidence type="ECO:0000256" key="5">
    <source>
        <dbReference type="ARBA" id="ARBA00022705"/>
    </source>
</evidence>
<dbReference type="CDD" id="cd17748">
    <property type="entry name" value="BRCT_DNA_ligase_like"/>
    <property type="match status" value="1"/>
</dbReference>
<dbReference type="GO" id="GO:0006281">
    <property type="term" value="P:DNA repair"/>
    <property type="evidence" value="ECO:0007669"/>
    <property type="project" value="UniProtKB-KW"/>
</dbReference>
<dbReference type="InterPro" id="IPR018239">
    <property type="entry name" value="DNA_ligase_AS"/>
</dbReference>
<dbReference type="Pfam" id="PF00533">
    <property type="entry name" value="BRCT"/>
    <property type="match status" value="1"/>
</dbReference>
<accession>A0A5M8FS64</accession>
<comment type="catalytic activity">
    <reaction evidence="12 14 15">
        <text>NAD(+) + (deoxyribonucleotide)n-3'-hydroxyl + 5'-phospho-(deoxyribonucleotide)m = (deoxyribonucleotide)n+m + AMP + beta-nicotinamide D-nucleotide.</text>
        <dbReference type="EC" id="6.5.1.2"/>
    </reaction>
</comment>
<dbReference type="FunFam" id="1.10.150.20:FF:000007">
    <property type="entry name" value="DNA ligase"/>
    <property type="match status" value="1"/>
</dbReference>
<dbReference type="InterPro" id="IPR041663">
    <property type="entry name" value="DisA/LigA_HHH"/>
</dbReference>
<dbReference type="InterPro" id="IPR001679">
    <property type="entry name" value="DNA_ligase"/>
</dbReference>
<dbReference type="OrthoDB" id="9759736at2"/>
<dbReference type="GO" id="GO:0006260">
    <property type="term" value="P:DNA replication"/>
    <property type="evidence" value="ECO:0007669"/>
    <property type="project" value="UniProtKB-KW"/>
</dbReference>
<dbReference type="GO" id="GO:0005829">
    <property type="term" value="C:cytosol"/>
    <property type="evidence" value="ECO:0007669"/>
    <property type="project" value="TreeGrafter"/>
</dbReference>
<name>A0A5M8FS64_9GAMM</name>
<feature type="binding site" evidence="14">
    <location>
        <position position="178"/>
    </location>
    <ligand>
        <name>NAD(+)</name>
        <dbReference type="ChEBI" id="CHEBI:57540"/>
    </ligand>
</feature>
<dbReference type="CDD" id="cd00114">
    <property type="entry name" value="LIGANc"/>
    <property type="match status" value="1"/>
</dbReference>
<proteinExistence type="inferred from homology"/>
<dbReference type="Gene3D" id="3.40.50.10190">
    <property type="entry name" value="BRCT domain"/>
    <property type="match status" value="1"/>
</dbReference>
<dbReference type="RefSeq" id="WP_150093374.1">
    <property type="nucleotide sequence ID" value="NZ_JBFUOH010000119.1"/>
</dbReference>
<comment type="caution">
    <text evidence="14">Lacks conserved residue(s) required for the propagation of feature annotation.</text>
</comment>
<feature type="active site" description="N6-AMP-lysine intermediate" evidence="14">
    <location>
        <position position="117"/>
    </location>
</feature>
<gene>
    <name evidence="14 17" type="primary">ligA</name>
    <name evidence="17" type="ORF">F2Q65_11165</name>
</gene>
<dbReference type="Proteomes" id="UP000322981">
    <property type="component" value="Unassembled WGS sequence"/>
</dbReference>
<evidence type="ECO:0000313" key="18">
    <source>
        <dbReference type="Proteomes" id="UP000322981"/>
    </source>
</evidence>
<feature type="binding site" evidence="14">
    <location>
        <position position="323"/>
    </location>
    <ligand>
        <name>NAD(+)</name>
        <dbReference type="ChEBI" id="CHEBI:57540"/>
    </ligand>
</feature>
<dbReference type="Gene3D" id="1.10.150.20">
    <property type="entry name" value="5' to 3' exonuclease, C-terminal subdomain"/>
    <property type="match status" value="2"/>
</dbReference>
<keyword evidence="14" id="KW-0464">Manganese</keyword>
<dbReference type="EMBL" id="VWXX01000016">
    <property type="protein sequence ID" value="KAA6184662.1"/>
    <property type="molecule type" value="Genomic_DNA"/>
</dbReference>
<dbReference type="GO" id="GO:0003911">
    <property type="term" value="F:DNA ligase (NAD+) activity"/>
    <property type="evidence" value="ECO:0007669"/>
    <property type="project" value="UniProtKB-UniRule"/>
</dbReference>
<comment type="caution">
    <text evidence="17">The sequence shown here is derived from an EMBL/GenBank/DDBJ whole genome shotgun (WGS) entry which is preliminary data.</text>
</comment>
<dbReference type="Gene3D" id="3.30.470.30">
    <property type="entry name" value="DNA ligase/mRNA capping enzyme"/>
    <property type="match status" value="1"/>
</dbReference>
<feature type="binding site" evidence="14">
    <location>
        <position position="138"/>
    </location>
    <ligand>
        <name>NAD(+)</name>
        <dbReference type="ChEBI" id="CHEBI:57540"/>
    </ligand>
</feature>
<dbReference type="Pfam" id="PF12826">
    <property type="entry name" value="HHH_2"/>
    <property type="match status" value="1"/>
</dbReference>
<evidence type="ECO:0000313" key="17">
    <source>
        <dbReference type="EMBL" id="KAA6184662.1"/>
    </source>
</evidence>
<evidence type="ECO:0000256" key="13">
    <source>
        <dbReference type="ARBA" id="ARBA00060881"/>
    </source>
</evidence>
<keyword evidence="5 14" id="KW-0235">DNA replication</keyword>